<gene>
    <name evidence="2" type="ORF">BN000_02716</name>
</gene>
<keyword evidence="1" id="KW-0472">Membrane</keyword>
<feature type="transmembrane region" description="Helical" evidence="1">
    <location>
        <begin position="6"/>
        <end position="24"/>
    </location>
</feature>
<dbReference type="RefSeq" id="WP_090635092.1">
    <property type="nucleotide sequence ID" value="NZ_CVRB01000003.1"/>
</dbReference>
<proteinExistence type="predicted"/>
<accession>A0A0U1NXL7</accession>
<keyword evidence="1" id="KW-0812">Transmembrane</keyword>
<evidence type="ECO:0008006" key="4">
    <source>
        <dbReference type="Google" id="ProtNLM"/>
    </source>
</evidence>
<dbReference type="AlphaFoldDB" id="A0A0U1NXL7"/>
<evidence type="ECO:0000256" key="1">
    <source>
        <dbReference type="SAM" id="Phobius"/>
    </source>
</evidence>
<sequence>MNVFIIFLIIFAPILLLFATINYFSYKNWIAVYIALNDENYFRAVGKLKQTGIQYKTKTLFNPNTTPMFGGDRQRQYEIYVKKHDIHIASQNINSLKDG</sequence>
<reference evidence="3" key="1">
    <citation type="submission" date="2015-05" db="EMBL/GenBank/DDBJ databases">
        <authorList>
            <person name="Urmite Genomes"/>
        </authorList>
    </citation>
    <scope>NUCLEOTIDE SEQUENCE [LARGE SCALE GENOMIC DNA]</scope>
    <source>
        <strain evidence="3">LF1</strain>
    </source>
</reference>
<evidence type="ECO:0000313" key="3">
    <source>
        <dbReference type="Proteomes" id="UP000199087"/>
    </source>
</evidence>
<name>A0A0U1NXL7_9BACI</name>
<dbReference type="EMBL" id="CVRB01000003">
    <property type="protein sequence ID" value="CRK82770.1"/>
    <property type="molecule type" value="Genomic_DNA"/>
</dbReference>
<dbReference type="Proteomes" id="UP000199087">
    <property type="component" value="Unassembled WGS sequence"/>
</dbReference>
<organism evidence="2 3">
    <name type="scientific">Neobacillus massiliamazoniensis</name>
    <dbReference type="NCBI Taxonomy" id="1499688"/>
    <lineage>
        <taxon>Bacteria</taxon>
        <taxon>Bacillati</taxon>
        <taxon>Bacillota</taxon>
        <taxon>Bacilli</taxon>
        <taxon>Bacillales</taxon>
        <taxon>Bacillaceae</taxon>
        <taxon>Neobacillus</taxon>
    </lineage>
</organism>
<keyword evidence="3" id="KW-1185">Reference proteome</keyword>
<protein>
    <recommendedName>
        <fullName evidence="4">DUF2007 domain-containing protein</fullName>
    </recommendedName>
</protein>
<evidence type="ECO:0000313" key="2">
    <source>
        <dbReference type="EMBL" id="CRK82770.1"/>
    </source>
</evidence>
<dbReference type="OrthoDB" id="2942794at2"/>
<keyword evidence="1" id="KW-1133">Transmembrane helix</keyword>